<name>A0A5C6ZU29_9FLAO</name>
<proteinExistence type="predicted"/>
<dbReference type="AlphaFoldDB" id="A0A5C6ZU29"/>
<reference evidence="3 4" key="1">
    <citation type="submission" date="2019-08" db="EMBL/GenBank/DDBJ databases">
        <title>Genome sequence of Gillisia hiemivivida IC154 (type strain).</title>
        <authorList>
            <person name="Bowman J.P."/>
        </authorList>
    </citation>
    <scope>NUCLEOTIDE SEQUENCE [LARGE SCALE GENOMIC DNA]</scope>
    <source>
        <strain evidence="3 4">IC154</strain>
    </source>
</reference>
<dbReference type="SMART" id="SM00014">
    <property type="entry name" value="acidPPc"/>
    <property type="match status" value="1"/>
</dbReference>
<comment type="caution">
    <text evidence="3">The sequence shown here is derived from an EMBL/GenBank/DDBJ whole genome shotgun (WGS) entry which is preliminary data.</text>
</comment>
<keyword evidence="1" id="KW-0472">Membrane</keyword>
<accession>A0A5C6ZU29</accession>
<gene>
    <name evidence="3" type="ORF">ES724_10175</name>
</gene>
<protein>
    <submittedName>
        <fullName evidence="3">Phosphatase PAP2 family protein</fullName>
    </submittedName>
</protein>
<evidence type="ECO:0000313" key="3">
    <source>
        <dbReference type="EMBL" id="TXD93365.1"/>
    </source>
</evidence>
<dbReference type="Gene3D" id="1.20.144.10">
    <property type="entry name" value="Phosphatidic acid phosphatase type 2/haloperoxidase"/>
    <property type="match status" value="1"/>
</dbReference>
<dbReference type="RefSeq" id="WP_146932665.1">
    <property type="nucleotide sequence ID" value="NZ_CBCSHZ010000014.1"/>
</dbReference>
<dbReference type="EMBL" id="VORY01000011">
    <property type="protein sequence ID" value="TXD93365.1"/>
    <property type="molecule type" value="Genomic_DNA"/>
</dbReference>
<organism evidence="3 4">
    <name type="scientific">Gillisia hiemivivida</name>
    <dbReference type="NCBI Taxonomy" id="291190"/>
    <lineage>
        <taxon>Bacteria</taxon>
        <taxon>Pseudomonadati</taxon>
        <taxon>Bacteroidota</taxon>
        <taxon>Flavobacteriia</taxon>
        <taxon>Flavobacteriales</taxon>
        <taxon>Flavobacteriaceae</taxon>
        <taxon>Gillisia</taxon>
    </lineage>
</organism>
<sequence>MLDQLNKWDRELFIYLNSLGIEEYDSFWIFATNIKHWIPLYILFFILFFIAFHKKKALFNSAFLLASFLTTLAFTNFVKGIAVRLRPNNDPELLDIIRILQTPTNYSFFSGHASSSFVVTTFVVLSLREKYKWIYVVYIWPIIFVLSRVYVGVHYPLDLLVGGIVGLIFGYIFYELYLLAGKRFY</sequence>
<feature type="transmembrane region" description="Helical" evidence="1">
    <location>
        <begin position="62"/>
        <end position="85"/>
    </location>
</feature>
<feature type="domain" description="Phosphatidic acid phosphatase type 2/haloperoxidase" evidence="2">
    <location>
        <begin position="61"/>
        <end position="174"/>
    </location>
</feature>
<dbReference type="PANTHER" id="PTHR14969:SF13">
    <property type="entry name" value="AT30094P"/>
    <property type="match status" value="1"/>
</dbReference>
<evidence type="ECO:0000256" key="1">
    <source>
        <dbReference type="SAM" id="Phobius"/>
    </source>
</evidence>
<evidence type="ECO:0000259" key="2">
    <source>
        <dbReference type="SMART" id="SM00014"/>
    </source>
</evidence>
<feature type="transmembrane region" description="Helical" evidence="1">
    <location>
        <begin position="159"/>
        <end position="180"/>
    </location>
</feature>
<keyword evidence="4" id="KW-1185">Reference proteome</keyword>
<dbReference type="PANTHER" id="PTHR14969">
    <property type="entry name" value="SPHINGOSINE-1-PHOSPHATE PHOSPHOHYDROLASE"/>
    <property type="match status" value="1"/>
</dbReference>
<feature type="transmembrane region" description="Helical" evidence="1">
    <location>
        <begin position="133"/>
        <end position="153"/>
    </location>
</feature>
<dbReference type="Proteomes" id="UP000321367">
    <property type="component" value="Unassembled WGS sequence"/>
</dbReference>
<keyword evidence="1" id="KW-1133">Transmembrane helix</keyword>
<dbReference type="InterPro" id="IPR036938">
    <property type="entry name" value="PAP2/HPO_sf"/>
</dbReference>
<dbReference type="SUPFAM" id="SSF48317">
    <property type="entry name" value="Acid phosphatase/Vanadium-dependent haloperoxidase"/>
    <property type="match status" value="1"/>
</dbReference>
<dbReference type="OrthoDB" id="9789113at2"/>
<evidence type="ECO:0000313" key="4">
    <source>
        <dbReference type="Proteomes" id="UP000321367"/>
    </source>
</evidence>
<dbReference type="Pfam" id="PF01569">
    <property type="entry name" value="PAP2"/>
    <property type="match status" value="1"/>
</dbReference>
<dbReference type="InterPro" id="IPR000326">
    <property type="entry name" value="PAP2/HPO"/>
</dbReference>
<feature type="transmembrane region" description="Helical" evidence="1">
    <location>
        <begin position="105"/>
        <end position="126"/>
    </location>
</feature>
<feature type="transmembrane region" description="Helical" evidence="1">
    <location>
        <begin position="27"/>
        <end position="50"/>
    </location>
</feature>
<keyword evidence="1" id="KW-0812">Transmembrane</keyword>